<dbReference type="RefSeq" id="WP_288804971.1">
    <property type="nucleotide sequence ID" value="NZ_JBHLTM010000027.1"/>
</dbReference>
<evidence type="ECO:0000313" key="3">
    <source>
        <dbReference type="Proteomes" id="UP001589858"/>
    </source>
</evidence>
<evidence type="ECO:0000313" key="2">
    <source>
        <dbReference type="EMBL" id="MFC0684400.1"/>
    </source>
</evidence>
<protein>
    <submittedName>
        <fullName evidence="2">Uncharacterized protein</fullName>
    </submittedName>
</protein>
<keyword evidence="1" id="KW-0472">Membrane</keyword>
<keyword evidence="3" id="KW-1185">Reference proteome</keyword>
<name>A0ABV6S5B3_9SPHN</name>
<keyword evidence="1" id="KW-0812">Transmembrane</keyword>
<dbReference type="Proteomes" id="UP001589858">
    <property type="component" value="Unassembled WGS sequence"/>
</dbReference>
<organism evidence="2 3">
    <name type="scientific">Novosphingobium clariflavum</name>
    <dbReference type="NCBI Taxonomy" id="2029884"/>
    <lineage>
        <taxon>Bacteria</taxon>
        <taxon>Pseudomonadati</taxon>
        <taxon>Pseudomonadota</taxon>
        <taxon>Alphaproteobacteria</taxon>
        <taxon>Sphingomonadales</taxon>
        <taxon>Sphingomonadaceae</taxon>
        <taxon>Novosphingobium</taxon>
    </lineage>
</organism>
<proteinExistence type="predicted"/>
<comment type="caution">
    <text evidence="2">The sequence shown here is derived from an EMBL/GenBank/DDBJ whole genome shotgun (WGS) entry which is preliminary data.</text>
</comment>
<keyword evidence="1" id="KW-1133">Transmembrane helix</keyword>
<evidence type="ECO:0000256" key="1">
    <source>
        <dbReference type="SAM" id="Phobius"/>
    </source>
</evidence>
<accession>A0ABV6S5B3</accession>
<reference evidence="2 3" key="1">
    <citation type="submission" date="2024-09" db="EMBL/GenBank/DDBJ databases">
        <authorList>
            <person name="Sun Q."/>
            <person name="Mori K."/>
        </authorList>
    </citation>
    <scope>NUCLEOTIDE SEQUENCE [LARGE SCALE GENOMIC DNA]</scope>
    <source>
        <strain evidence="2 3">CICC 11035S</strain>
    </source>
</reference>
<sequence length="141" mass="15701">MPKAHKAAYFSFCFKTFAAPDFVLSFLLHCTSCLLHRSNELSRSVDATEIIVSQSKRSRDLNWRYPMQPTTEAERARLRQSLIGNFLLLLFGLGVLGFLVAVDRAEWFTLRPVSGTSVALSHAATGKADAGALRPEESIKR</sequence>
<dbReference type="EMBL" id="JBHLTM010000027">
    <property type="protein sequence ID" value="MFC0684400.1"/>
    <property type="molecule type" value="Genomic_DNA"/>
</dbReference>
<feature type="transmembrane region" description="Helical" evidence="1">
    <location>
        <begin position="82"/>
        <end position="102"/>
    </location>
</feature>
<gene>
    <name evidence="2" type="ORF">ACFFF8_07315</name>
</gene>